<organism evidence="7 8">
    <name type="scientific">Jutongia hominis</name>
    <dbReference type="NCBI Taxonomy" id="2763664"/>
    <lineage>
        <taxon>Bacteria</taxon>
        <taxon>Bacillati</taxon>
        <taxon>Bacillota</taxon>
        <taxon>Clostridia</taxon>
        <taxon>Lachnospirales</taxon>
        <taxon>Lachnospiraceae</taxon>
        <taxon>Jutongia</taxon>
    </lineage>
</organism>
<sequence>MKYVRQFVIIMLFTFLGEVLKALLPFPVPASIYGLLALLIALETKLLPLASVRDVGEFFVEIMPLTFIPAGVGLLESWGVMKPMLGSLVLTVVVSTILVMAVSGLVTQGVIALRKRRNMDEV</sequence>
<name>A0ABR7MRI0_9FIRM</name>
<protein>
    <submittedName>
        <fullName evidence="7">CidA/LrgA family protein</fullName>
    </submittedName>
</protein>
<comment type="caution">
    <text evidence="7">The sequence shown here is derived from an EMBL/GenBank/DDBJ whole genome shotgun (WGS) entry which is preliminary data.</text>
</comment>
<dbReference type="Pfam" id="PF03788">
    <property type="entry name" value="LrgA"/>
    <property type="match status" value="1"/>
</dbReference>
<accession>A0ABR7MRI0</accession>
<feature type="transmembrane region" description="Helical" evidence="6">
    <location>
        <begin position="7"/>
        <end position="24"/>
    </location>
</feature>
<dbReference type="InterPro" id="IPR005538">
    <property type="entry name" value="LrgA/CidA"/>
</dbReference>
<keyword evidence="2" id="KW-1003">Cell membrane</keyword>
<evidence type="ECO:0000256" key="3">
    <source>
        <dbReference type="ARBA" id="ARBA00022692"/>
    </source>
</evidence>
<evidence type="ECO:0000313" key="7">
    <source>
        <dbReference type="EMBL" id="MBC8556406.1"/>
    </source>
</evidence>
<dbReference type="RefSeq" id="WP_249302558.1">
    <property type="nucleotide sequence ID" value="NZ_JACRSW010000007.1"/>
</dbReference>
<keyword evidence="4 6" id="KW-1133">Transmembrane helix</keyword>
<keyword evidence="3 6" id="KW-0812">Transmembrane</keyword>
<evidence type="ECO:0000256" key="4">
    <source>
        <dbReference type="ARBA" id="ARBA00022989"/>
    </source>
</evidence>
<evidence type="ECO:0000256" key="2">
    <source>
        <dbReference type="ARBA" id="ARBA00022475"/>
    </source>
</evidence>
<dbReference type="PANTHER" id="PTHR33931">
    <property type="entry name" value="HOLIN-LIKE PROTEIN CIDA-RELATED"/>
    <property type="match status" value="1"/>
</dbReference>
<proteinExistence type="predicted"/>
<evidence type="ECO:0000256" key="6">
    <source>
        <dbReference type="SAM" id="Phobius"/>
    </source>
</evidence>
<reference evidence="7 8" key="1">
    <citation type="submission" date="2020-08" db="EMBL/GenBank/DDBJ databases">
        <title>Genome public.</title>
        <authorList>
            <person name="Liu C."/>
            <person name="Sun Q."/>
        </authorList>
    </citation>
    <scope>NUCLEOTIDE SEQUENCE [LARGE SCALE GENOMIC DNA]</scope>
    <source>
        <strain evidence="7 8">BX3</strain>
    </source>
</reference>
<evidence type="ECO:0000256" key="1">
    <source>
        <dbReference type="ARBA" id="ARBA00004651"/>
    </source>
</evidence>
<gene>
    <name evidence="7" type="ORF">H8700_01555</name>
</gene>
<keyword evidence="8" id="KW-1185">Reference proteome</keyword>
<evidence type="ECO:0000313" key="8">
    <source>
        <dbReference type="Proteomes" id="UP000637513"/>
    </source>
</evidence>
<feature type="transmembrane region" description="Helical" evidence="6">
    <location>
        <begin position="62"/>
        <end position="81"/>
    </location>
</feature>
<keyword evidence="5 6" id="KW-0472">Membrane</keyword>
<evidence type="ECO:0000256" key="5">
    <source>
        <dbReference type="ARBA" id="ARBA00023136"/>
    </source>
</evidence>
<comment type="subcellular location">
    <subcellularLocation>
        <location evidence="1">Cell membrane</location>
        <topology evidence="1">Multi-pass membrane protein</topology>
    </subcellularLocation>
</comment>
<dbReference type="EMBL" id="JACRSW010000007">
    <property type="protein sequence ID" value="MBC8556406.1"/>
    <property type="molecule type" value="Genomic_DNA"/>
</dbReference>
<feature type="transmembrane region" description="Helical" evidence="6">
    <location>
        <begin position="87"/>
        <end position="113"/>
    </location>
</feature>
<dbReference type="Proteomes" id="UP000637513">
    <property type="component" value="Unassembled WGS sequence"/>
</dbReference>
<dbReference type="PANTHER" id="PTHR33931:SF2">
    <property type="entry name" value="HOLIN-LIKE PROTEIN CIDA"/>
    <property type="match status" value="1"/>
</dbReference>
<feature type="transmembrane region" description="Helical" evidence="6">
    <location>
        <begin position="30"/>
        <end position="50"/>
    </location>
</feature>